<name>A0A7J6LXD8_PEROL</name>
<organism evidence="2 3">
    <name type="scientific">Perkinsus olseni</name>
    <name type="common">Perkinsus atlanticus</name>
    <dbReference type="NCBI Taxonomy" id="32597"/>
    <lineage>
        <taxon>Eukaryota</taxon>
        <taxon>Sar</taxon>
        <taxon>Alveolata</taxon>
        <taxon>Perkinsozoa</taxon>
        <taxon>Perkinsea</taxon>
        <taxon>Perkinsida</taxon>
        <taxon>Perkinsidae</taxon>
        <taxon>Perkinsus</taxon>
    </lineage>
</organism>
<dbReference type="Proteomes" id="UP000572268">
    <property type="component" value="Unassembled WGS sequence"/>
</dbReference>
<gene>
    <name evidence="2" type="ORF">FOL46_004479</name>
</gene>
<feature type="compositionally biased region" description="Pro residues" evidence="1">
    <location>
        <begin position="160"/>
        <end position="170"/>
    </location>
</feature>
<protein>
    <submittedName>
        <fullName evidence="2">Uncharacterized protein</fullName>
    </submittedName>
</protein>
<sequence length="333" mass="36194">MAAAVEGQPPPPRPLPWPEGTCVFILEMPHRVDLSGIFATTICRDGFRVLVMTSHGELYSVSESYLQPLPWVKGMRVTLAGLAKAPQRNGQVGWLVGEKDGRWVIEVIGQGGTSLSLASVRPHNIVYTPSPRVGDASQRMPQPMPATRNQYPGGGVETPPTQPPPPPLPPTASPQFVGAAADCIDQTLPVSRRMPALLTLINLSGKFAAKCVCTMASLHMDPRFPGMGLQSSVGDAIQLSDWITGGFNDAMVRLPPGYDRDSANEGKLNQCKAIARERTTADQLLWQKTIVPHRFKPFQRCALALTSGTFARLVRFWRANELSDRGPEVPALM</sequence>
<evidence type="ECO:0000256" key="1">
    <source>
        <dbReference type="SAM" id="MobiDB-lite"/>
    </source>
</evidence>
<comment type="caution">
    <text evidence="2">The sequence shown here is derived from an EMBL/GenBank/DDBJ whole genome shotgun (WGS) entry which is preliminary data.</text>
</comment>
<dbReference type="AlphaFoldDB" id="A0A7J6LXD8"/>
<proteinExistence type="predicted"/>
<reference evidence="2 3" key="1">
    <citation type="submission" date="2020-04" db="EMBL/GenBank/DDBJ databases">
        <title>Perkinsus olseni comparative genomics.</title>
        <authorList>
            <person name="Bogema D.R."/>
        </authorList>
    </citation>
    <scope>NUCLEOTIDE SEQUENCE [LARGE SCALE GENOMIC DNA]</scope>
    <source>
        <strain evidence="2">ATCC PRA-31</strain>
    </source>
</reference>
<accession>A0A7J6LXD8</accession>
<dbReference type="EMBL" id="JABANN010000273">
    <property type="protein sequence ID" value="KAF4663968.1"/>
    <property type="molecule type" value="Genomic_DNA"/>
</dbReference>
<evidence type="ECO:0000313" key="2">
    <source>
        <dbReference type="EMBL" id="KAF4663968.1"/>
    </source>
</evidence>
<feature type="region of interest" description="Disordered" evidence="1">
    <location>
        <begin position="128"/>
        <end position="170"/>
    </location>
</feature>
<evidence type="ECO:0000313" key="3">
    <source>
        <dbReference type="Proteomes" id="UP000572268"/>
    </source>
</evidence>